<evidence type="ECO:0000256" key="12">
    <source>
        <dbReference type="ARBA" id="ARBA00047283"/>
    </source>
</evidence>
<reference evidence="15 16" key="1">
    <citation type="journal article" date="2018" name="Sci. Rep.">
        <title>Genome Features and Biochemical Characteristics of a Robust, Fast Growing and Naturally Transformable Cyanobacterium Synechococcus elongatus PCC 11801 Isolated from India.</title>
        <authorList>
            <person name="Jaiswal D."/>
            <person name="Sengupta A."/>
            <person name="Sohoni S."/>
            <person name="Sengupta S."/>
            <person name="Phadnavis A.G."/>
            <person name="Pakrasi H.B."/>
            <person name="Wangikar P.P."/>
        </authorList>
    </citation>
    <scope>NUCLEOTIDE SEQUENCE [LARGE SCALE GENOMIC DNA]</scope>
    <source>
        <strain evidence="15 16">PCC 11801</strain>
    </source>
</reference>
<dbReference type="FunFam" id="3.40.50.150:FF:000257">
    <property type="entry name" value="16S rRNA methyltransferase"/>
    <property type="match status" value="1"/>
</dbReference>
<evidence type="ECO:0000256" key="10">
    <source>
        <dbReference type="ARBA" id="ARBA00030399"/>
    </source>
</evidence>
<evidence type="ECO:0000256" key="2">
    <source>
        <dbReference type="ARBA" id="ARBA00004496"/>
    </source>
</evidence>
<keyword evidence="9 13" id="KW-0694">RNA-binding</keyword>
<dbReference type="GO" id="GO:0006355">
    <property type="term" value="P:regulation of DNA-templated transcription"/>
    <property type="evidence" value="ECO:0007669"/>
    <property type="project" value="InterPro"/>
</dbReference>
<dbReference type="Pfam" id="PF01029">
    <property type="entry name" value="NusB"/>
    <property type="match status" value="1"/>
</dbReference>
<sequence length="451" mass="49983">MPRPSRGNARWVAFQTLTTIRDGAFADLALDRHLQRSGLAGADRRLVTELVYGCVRRQRTLDVLIDLLAQRPAAQQPPVLRTVLQLGLYQLRYLEQIPTAAAVAETVQLAKQLGLGGLAGAVNAILRQYLRQSEERDPLPLPSNPVTALAIHQSFPDWLVQFWSDRLGLDEAEFLCHWFNQPPSIDLRINPLRCERSQVQAALEAVAIRSTPDPQLPQALRLIDPPGPIRQLPGFDEGWWMVQDSSAQLIAHLVDPQPGETVLDVCAAPGGKSTHLAELIGDRGQVIACDPSAKRLRKVQENAQRLQLKSITTRAIDGRQLHGIQADRVLVDAPCSGLGTLHRHADGRWRQSPESVAELAQLQAEILEAAATCLKPNGILVYATCTLHPAENEAVIEQFLQRHSDWQLAPLPEESPFQAWAEANGTLRIWPHRHDRDGFFGARLQRSPLSA</sequence>
<dbReference type="Gene3D" id="3.40.50.150">
    <property type="entry name" value="Vaccinia Virus protein VP39"/>
    <property type="match status" value="1"/>
</dbReference>
<dbReference type="InterPro" id="IPR004573">
    <property type="entry name" value="rRNA_ssu_MeTfrase_B"/>
</dbReference>
<dbReference type="Gene3D" id="1.10.940.10">
    <property type="entry name" value="NusB-like"/>
    <property type="match status" value="1"/>
</dbReference>
<keyword evidence="7 13" id="KW-0808">Transferase</keyword>
<evidence type="ECO:0000256" key="8">
    <source>
        <dbReference type="ARBA" id="ARBA00022691"/>
    </source>
</evidence>
<comment type="catalytic activity">
    <reaction evidence="12">
        <text>cytidine(967) in 16S rRNA + S-adenosyl-L-methionine = 5-methylcytidine(967) in 16S rRNA + S-adenosyl-L-homocysteine + H(+)</text>
        <dbReference type="Rhea" id="RHEA:42748"/>
        <dbReference type="Rhea" id="RHEA-COMP:10219"/>
        <dbReference type="Rhea" id="RHEA-COMP:10220"/>
        <dbReference type="ChEBI" id="CHEBI:15378"/>
        <dbReference type="ChEBI" id="CHEBI:57856"/>
        <dbReference type="ChEBI" id="CHEBI:59789"/>
        <dbReference type="ChEBI" id="CHEBI:74483"/>
        <dbReference type="ChEBI" id="CHEBI:82748"/>
        <dbReference type="EC" id="2.1.1.176"/>
    </reaction>
</comment>
<dbReference type="InterPro" id="IPR023267">
    <property type="entry name" value="RCMT"/>
</dbReference>
<dbReference type="PRINTS" id="PR02008">
    <property type="entry name" value="RCMTFAMILY"/>
</dbReference>
<evidence type="ECO:0000256" key="11">
    <source>
        <dbReference type="ARBA" id="ARBA00031088"/>
    </source>
</evidence>
<dbReference type="PROSITE" id="PS51686">
    <property type="entry name" value="SAM_MT_RSMB_NOP"/>
    <property type="match status" value="1"/>
</dbReference>
<evidence type="ECO:0000256" key="1">
    <source>
        <dbReference type="ARBA" id="ARBA00002724"/>
    </source>
</evidence>
<evidence type="ECO:0000259" key="14">
    <source>
        <dbReference type="PROSITE" id="PS51686"/>
    </source>
</evidence>
<feature type="active site" description="Nucleophile" evidence="13">
    <location>
        <position position="385"/>
    </location>
</feature>
<keyword evidence="4" id="KW-0963">Cytoplasm</keyword>
<comment type="caution">
    <text evidence="13">Lacks conserved residue(s) required for the propagation of feature annotation.</text>
</comment>
<evidence type="ECO:0000313" key="15">
    <source>
        <dbReference type="EMBL" id="AZB73727.1"/>
    </source>
</evidence>
<evidence type="ECO:0000256" key="6">
    <source>
        <dbReference type="ARBA" id="ARBA00022603"/>
    </source>
</evidence>
<keyword evidence="5" id="KW-0698">rRNA processing</keyword>
<dbReference type="GO" id="GO:0008649">
    <property type="term" value="F:rRNA methyltransferase activity"/>
    <property type="evidence" value="ECO:0007669"/>
    <property type="project" value="InterPro"/>
</dbReference>
<dbReference type="NCBIfam" id="NF011493">
    <property type="entry name" value="PRK14901.1"/>
    <property type="match status" value="1"/>
</dbReference>
<evidence type="ECO:0000256" key="5">
    <source>
        <dbReference type="ARBA" id="ARBA00022552"/>
    </source>
</evidence>
<evidence type="ECO:0000313" key="16">
    <source>
        <dbReference type="Proteomes" id="UP000267249"/>
    </source>
</evidence>
<dbReference type="Proteomes" id="UP000267249">
    <property type="component" value="Chromosome"/>
</dbReference>
<evidence type="ECO:0000256" key="7">
    <source>
        <dbReference type="ARBA" id="ARBA00022679"/>
    </source>
</evidence>
<feature type="domain" description="SAM-dependent MTase RsmB/NOP-type" evidence="14">
    <location>
        <begin position="175"/>
        <end position="447"/>
    </location>
</feature>
<dbReference type="Pfam" id="PF22458">
    <property type="entry name" value="RsmF-B_ferredox"/>
    <property type="match status" value="1"/>
</dbReference>
<dbReference type="PANTHER" id="PTHR22807">
    <property type="entry name" value="NOP2 YEAST -RELATED NOL1/NOP2/FMU SUN DOMAIN-CONTAINING"/>
    <property type="match status" value="1"/>
</dbReference>
<dbReference type="SUPFAM" id="SSF53335">
    <property type="entry name" value="S-adenosyl-L-methionine-dependent methyltransferases"/>
    <property type="match status" value="1"/>
</dbReference>
<protein>
    <recommendedName>
        <fullName evidence="3">16S rRNA (cytosine(967)-C(5))-methyltransferase</fullName>
        <ecNumber evidence="3">2.1.1.176</ecNumber>
    </recommendedName>
    <alternativeName>
        <fullName evidence="10">16S rRNA m5C967 methyltransferase</fullName>
    </alternativeName>
    <alternativeName>
        <fullName evidence="11">rRNA (cytosine-C(5)-)-methyltransferase RsmB</fullName>
    </alternativeName>
</protein>
<dbReference type="InterPro" id="IPR054728">
    <property type="entry name" value="RsmB-like_ferredoxin"/>
</dbReference>
<dbReference type="InterPro" id="IPR029063">
    <property type="entry name" value="SAM-dependent_MTases_sf"/>
</dbReference>
<dbReference type="PANTHER" id="PTHR22807:SF53">
    <property type="entry name" value="RIBOSOMAL RNA SMALL SUBUNIT METHYLTRANSFERASE B-RELATED"/>
    <property type="match status" value="1"/>
</dbReference>
<dbReference type="CDD" id="cd02440">
    <property type="entry name" value="AdoMet_MTases"/>
    <property type="match status" value="1"/>
</dbReference>
<dbReference type="InterPro" id="IPR049560">
    <property type="entry name" value="MeTrfase_RsmB-F_NOP2_cat"/>
</dbReference>
<feature type="binding site" evidence="13">
    <location>
        <position position="290"/>
    </location>
    <ligand>
        <name>S-adenosyl-L-methionine</name>
        <dbReference type="ChEBI" id="CHEBI:59789"/>
    </ligand>
</feature>
<organism evidence="15 16">
    <name type="scientific">Synechococcus elongatus PCC 11801</name>
    <dbReference type="NCBI Taxonomy" id="2219813"/>
    <lineage>
        <taxon>Bacteria</taxon>
        <taxon>Bacillati</taxon>
        <taxon>Cyanobacteriota</taxon>
        <taxon>Cyanophyceae</taxon>
        <taxon>Synechococcales</taxon>
        <taxon>Synechococcaceae</taxon>
        <taxon>Synechococcus</taxon>
    </lineage>
</organism>
<dbReference type="RefSeq" id="WP_208677046.1">
    <property type="nucleotide sequence ID" value="NZ_CP030139.2"/>
</dbReference>
<dbReference type="EMBL" id="CP030139">
    <property type="protein sequence ID" value="AZB73727.1"/>
    <property type="molecule type" value="Genomic_DNA"/>
</dbReference>
<dbReference type="Pfam" id="PF01189">
    <property type="entry name" value="Methyltr_RsmB-F"/>
    <property type="match status" value="1"/>
</dbReference>
<dbReference type="GO" id="GO:0003723">
    <property type="term" value="F:RNA binding"/>
    <property type="evidence" value="ECO:0007669"/>
    <property type="project" value="UniProtKB-UniRule"/>
</dbReference>
<evidence type="ECO:0000256" key="9">
    <source>
        <dbReference type="ARBA" id="ARBA00022884"/>
    </source>
</evidence>
<dbReference type="EC" id="2.1.1.176" evidence="3"/>
<gene>
    <name evidence="15" type="ORF">DOP62_10470</name>
</gene>
<comment type="subcellular location">
    <subcellularLocation>
        <location evidence="2">Cytoplasm</location>
    </subcellularLocation>
</comment>
<keyword evidence="6 13" id="KW-0489">Methyltransferase</keyword>
<accession>A0AAN1QQK7</accession>
<keyword evidence="8 13" id="KW-0949">S-adenosyl-L-methionine</keyword>
<feature type="binding site" evidence="13">
    <location>
        <begin position="266"/>
        <end position="272"/>
    </location>
    <ligand>
        <name>S-adenosyl-L-methionine</name>
        <dbReference type="ChEBI" id="CHEBI:59789"/>
    </ligand>
</feature>
<proteinExistence type="inferred from homology"/>
<feature type="binding site" evidence="13">
    <location>
        <position position="332"/>
    </location>
    <ligand>
        <name>S-adenosyl-L-methionine</name>
        <dbReference type="ChEBI" id="CHEBI:59789"/>
    </ligand>
</feature>
<dbReference type="InterPro" id="IPR006027">
    <property type="entry name" value="NusB_RsmB_TIM44"/>
</dbReference>
<evidence type="ECO:0000256" key="13">
    <source>
        <dbReference type="PROSITE-ProRule" id="PRU01023"/>
    </source>
</evidence>
<dbReference type="NCBIfam" id="NF011494">
    <property type="entry name" value="PRK14902.1"/>
    <property type="match status" value="1"/>
</dbReference>
<comment type="function">
    <text evidence="1">Specifically methylates the cytosine at position 967 (m5C967) of 16S rRNA.</text>
</comment>
<dbReference type="GO" id="GO:0005737">
    <property type="term" value="C:cytoplasm"/>
    <property type="evidence" value="ECO:0007669"/>
    <property type="project" value="UniProtKB-SubCell"/>
</dbReference>
<dbReference type="Gene3D" id="3.30.70.1170">
    <property type="entry name" value="Sun protein, domain 3"/>
    <property type="match status" value="1"/>
</dbReference>
<dbReference type="AlphaFoldDB" id="A0AAN1QQK7"/>
<dbReference type="InterPro" id="IPR035926">
    <property type="entry name" value="NusB-like_sf"/>
</dbReference>
<name>A0AAN1QQK7_SYNEL</name>
<dbReference type="SUPFAM" id="SSF48013">
    <property type="entry name" value="NusB-like"/>
    <property type="match status" value="1"/>
</dbReference>
<evidence type="ECO:0000256" key="4">
    <source>
        <dbReference type="ARBA" id="ARBA00022490"/>
    </source>
</evidence>
<comment type="similarity">
    <text evidence="13">Belongs to the class I-like SAM-binding methyltransferase superfamily. RsmB/NOP family.</text>
</comment>
<dbReference type="NCBIfam" id="TIGR00563">
    <property type="entry name" value="rsmB"/>
    <property type="match status" value="1"/>
</dbReference>
<dbReference type="InterPro" id="IPR001678">
    <property type="entry name" value="MeTrfase_RsmB-F_NOP2_dom"/>
</dbReference>
<evidence type="ECO:0000256" key="3">
    <source>
        <dbReference type="ARBA" id="ARBA00012140"/>
    </source>
</evidence>